<dbReference type="EMBL" id="SDMP01000009">
    <property type="protein sequence ID" value="RYR37284.1"/>
    <property type="molecule type" value="Genomic_DNA"/>
</dbReference>
<dbReference type="PANTHER" id="PTHR33156">
    <property type="entry name" value="OS02G0230000 PROTEIN"/>
    <property type="match status" value="1"/>
</dbReference>
<reference evidence="1 2" key="1">
    <citation type="submission" date="2019-01" db="EMBL/GenBank/DDBJ databases">
        <title>Sequencing of cultivated peanut Arachis hypogaea provides insights into genome evolution and oil improvement.</title>
        <authorList>
            <person name="Chen X."/>
        </authorList>
    </citation>
    <scope>NUCLEOTIDE SEQUENCE [LARGE SCALE GENOMIC DNA]</scope>
    <source>
        <strain evidence="2">cv. Fuhuasheng</strain>
        <tissue evidence="1">Leaves</tissue>
    </source>
</reference>
<keyword evidence="2" id="KW-1185">Reference proteome</keyword>
<evidence type="ECO:0000313" key="1">
    <source>
        <dbReference type="EMBL" id="RYR37284.1"/>
    </source>
</evidence>
<evidence type="ECO:0000313" key="2">
    <source>
        <dbReference type="Proteomes" id="UP000289738"/>
    </source>
</evidence>
<name>A0A445BF29_ARAHY</name>
<accession>A0A445BF29</accession>
<dbReference type="PANTHER" id="PTHR33156:SF26">
    <property type="entry name" value="OS12G0592200 PROTEIN"/>
    <property type="match status" value="1"/>
</dbReference>
<proteinExistence type="predicted"/>
<organism evidence="1 2">
    <name type="scientific">Arachis hypogaea</name>
    <name type="common">Peanut</name>
    <dbReference type="NCBI Taxonomy" id="3818"/>
    <lineage>
        <taxon>Eukaryota</taxon>
        <taxon>Viridiplantae</taxon>
        <taxon>Streptophyta</taxon>
        <taxon>Embryophyta</taxon>
        <taxon>Tracheophyta</taxon>
        <taxon>Spermatophyta</taxon>
        <taxon>Magnoliopsida</taxon>
        <taxon>eudicotyledons</taxon>
        <taxon>Gunneridae</taxon>
        <taxon>Pentapetalae</taxon>
        <taxon>rosids</taxon>
        <taxon>fabids</taxon>
        <taxon>Fabales</taxon>
        <taxon>Fabaceae</taxon>
        <taxon>Papilionoideae</taxon>
        <taxon>50 kb inversion clade</taxon>
        <taxon>dalbergioids sensu lato</taxon>
        <taxon>Dalbergieae</taxon>
        <taxon>Pterocarpus clade</taxon>
        <taxon>Arachis</taxon>
    </lineage>
</organism>
<sequence>MLLRGKAKPNVNNPNVKRLRLRNARLNLPQPQVPSQNPRKPLFSLHASVVEFFISQISIFIGSKSAMAWRSGSLSRSLISTARASLRPSAPRLRPPPLAAPRLHSRRFSIPASRNLGELGCMQSLLPVHSTMAVACLTSHLAVSARACCDLSHGRNGKDG</sequence>
<dbReference type="InterPro" id="IPR043459">
    <property type="entry name" value="NFD6/NOXY2-like"/>
</dbReference>
<gene>
    <name evidence="1" type="ORF">Ahy_A09g042193</name>
</gene>
<protein>
    <submittedName>
        <fullName evidence="1">Uncharacterized protein</fullName>
    </submittedName>
</protein>
<dbReference type="Proteomes" id="UP000289738">
    <property type="component" value="Chromosome A09"/>
</dbReference>
<dbReference type="AlphaFoldDB" id="A0A445BF29"/>
<comment type="caution">
    <text evidence="1">The sequence shown here is derived from an EMBL/GenBank/DDBJ whole genome shotgun (WGS) entry which is preliminary data.</text>
</comment>
<dbReference type="STRING" id="3818.A0A445BF29"/>